<dbReference type="EMBL" id="SHOA02000001">
    <property type="protein sequence ID" value="TDH65386.1"/>
    <property type="molecule type" value="Genomic_DNA"/>
</dbReference>
<feature type="coiled-coil region" evidence="1">
    <location>
        <begin position="278"/>
        <end position="305"/>
    </location>
</feature>
<sequence length="408" mass="46478">MSAAMTSEDDDARLNERMSKARSELSELQKIMTKDNSDLSLHEGNGPASRTRSRSSNAQYDSKRPPSMDIDYHLSPSLVPGETMMWQKEIVEGGRLDRMRIAELSNEQLRPATEKEAAASSFARRHKILMKQDKASMNSRRTTPKDLRDCSTDYVQQALNFDNGTADDEDEAASLTSQKSIIMPRMSGKVNREIGKINAEKNCGLRTHQNLRTYVQQMEETIVQLVQQKDDLLRNQAEFDKQASGIFPSLENLNHQLSQIVQGKLLQSGHSPHTEDVANLHEDMLDELRVQREQLSELEADTKRRKYDAELQEQDRAIEISQIKADIINVVASEKMRDKRAELMLDSMKKGQQELQEAVANLVQRFHILDKRMNQLHTHMTQPSLVGNKSRKKSNGDCNAIERCHPLI</sequence>
<feature type="region of interest" description="Disordered" evidence="2">
    <location>
        <begin position="1"/>
        <end position="71"/>
    </location>
</feature>
<dbReference type="AlphaFoldDB" id="A0A976IBC4"/>
<reference evidence="3 4" key="1">
    <citation type="journal article" date="2021" name="Genome Biol.">
        <title>AFLAP: assembly-free linkage analysis pipeline using k-mers from genome sequencing data.</title>
        <authorList>
            <person name="Fletcher K."/>
            <person name="Zhang L."/>
            <person name="Gil J."/>
            <person name="Han R."/>
            <person name="Cavanaugh K."/>
            <person name="Michelmore R."/>
        </authorList>
    </citation>
    <scope>NUCLEOTIDE SEQUENCE [LARGE SCALE GENOMIC DNA]</scope>
    <source>
        <strain evidence="3 4">SF5</strain>
    </source>
</reference>
<organism evidence="3 4">
    <name type="scientific">Bremia lactucae</name>
    <name type="common">Lettuce downy mildew</name>
    <dbReference type="NCBI Taxonomy" id="4779"/>
    <lineage>
        <taxon>Eukaryota</taxon>
        <taxon>Sar</taxon>
        <taxon>Stramenopiles</taxon>
        <taxon>Oomycota</taxon>
        <taxon>Peronosporomycetes</taxon>
        <taxon>Peronosporales</taxon>
        <taxon>Peronosporaceae</taxon>
        <taxon>Bremia</taxon>
    </lineage>
</organism>
<accession>A0A976IBC4</accession>
<dbReference type="KEGG" id="blac:94345802"/>
<dbReference type="OrthoDB" id="70553at2759"/>
<evidence type="ECO:0000313" key="4">
    <source>
        <dbReference type="Proteomes" id="UP000294530"/>
    </source>
</evidence>
<evidence type="ECO:0000256" key="2">
    <source>
        <dbReference type="SAM" id="MobiDB-lite"/>
    </source>
</evidence>
<feature type="compositionally biased region" description="Basic and acidic residues" evidence="2">
    <location>
        <begin position="61"/>
        <end position="71"/>
    </location>
</feature>
<evidence type="ECO:0000313" key="3">
    <source>
        <dbReference type="EMBL" id="TDH65386.1"/>
    </source>
</evidence>
<feature type="compositionally biased region" description="Basic and acidic residues" evidence="2">
    <location>
        <begin position="12"/>
        <end position="41"/>
    </location>
</feature>
<keyword evidence="4" id="KW-1185">Reference proteome</keyword>
<keyword evidence="1" id="KW-0175">Coiled coil</keyword>
<comment type="caution">
    <text evidence="3">The sequence shown here is derived from an EMBL/GenBank/DDBJ whole genome shotgun (WGS) entry which is preliminary data.</text>
</comment>
<protein>
    <submittedName>
        <fullName evidence="3">Uncharacterized protein</fullName>
    </submittedName>
</protein>
<gene>
    <name evidence="3" type="ORF">CCR75_002031</name>
</gene>
<dbReference type="GeneID" id="94345802"/>
<evidence type="ECO:0000256" key="1">
    <source>
        <dbReference type="SAM" id="Coils"/>
    </source>
</evidence>
<feature type="compositionally biased region" description="Polar residues" evidence="2">
    <location>
        <begin position="48"/>
        <end position="60"/>
    </location>
</feature>
<proteinExistence type="predicted"/>
<dbReference type="Proteomes" id="UP000294530">
    <property type="component" value="Unassembled WGS sequence"/>
</dbReference>
<name>A0A976IBC4_BRELC</name>
<dbReference type="RefSeq" id="XP_067814885.1">
    <property type="nucleotide sequence ID" value="XM_067960131.1"/>
</dbReference>